<name>A0A1C7LW68_GRIFR</name>
<gene>
    <name evidence="1" type="ORF">A0H81_11294</name>
</gene>
<reference evidence="1 2" key="1">
    <citation type="submission" date="2016-03" db="EMBL/GenBank/DDBJ databases">
        <title>Whole genome sequencing of Grifola frondosa 9006-11.</title>
        <authorList>
            <person name="Min B."/>
            <person name="Park H."/>
            <person name="Kim J.-G."/>
            <person name="Cho H."/>
            <person name="Oh Y.-L."/>
            <person name="Kong W.-S."/>
            <person name="Choi I.-G."/>
        </authorList>
    </citation>
    <scope>NUCLEOTIDE SEQUENCE [LARGE SCALE GENOMIC DNA]</scope>
    <source>
        <strain evidence="1 2">9006-11</strain>
    </source>
</reference>
<evidence type="ECO:0000313" key="1">
    <source>
        <dbReference type="EMBL" id="OBZ68993.1"/>
    </source>
</evidence>
<sequence>MLNPTPRECWVRGERSYRRQAGEMQRPKIRRCAAVRTREALRAAIGIGPLENANRWMRRRAYLGAQRERGLPCVVLRVLGSPADVGRGLPRFAFAETEAGQVGQDSVRSTVGSWISQCETGCPLVPRILASSTRRNGSPQMAHQPGAYPTSWTRQSLRGAFAECGAEPGHPIGGDIAQRVAGRRPIGRARTGRPGLLLLRVLGMGTRRKYLHSCRSDRRAALTMYISQAKHYVQRRI</sequence>
<organism evidence="1 2">
    <name type="scientific">Grifola frondosa</name>
    <name type="common">Maitake</name>
    <name type="synonym">Polyporus frondosus</name>
    <dbReference type="NCBI Taxonomy" id="5627"/>
    <lineage>
        <taxon>Eukaryota</taxon>
        <taxon>Fungi</taxon>
        <taxon>Dikarya</taxon>
        <taxon>Basidiomycota</taxon>
        <taxon>Agaricomycotina</taxon>
        <taxon>Agaricomycetes</taxon>
        <taxon>Polyporales</taxon>
        <taxon>Grifolaceae</taxon>
        <taxon>Grifola</taxon>
    </lineage>
</organism>
<proteinExistence type="predicted"/>
<protein>
    <submittedName>
        <fullName evidence="1">Uncharacterized protein</fullName>
    </submittedName>
</protein>
<dbReference type="EMBL" id="LUGG01000019">
    <property type="protein sequence ID" value="OBZ68993.1"/>
    <property type="molecule type" value="Genomic_DNA"/>
</dbReference>
<comment type="caution">
    <text evidence="1">The sequence shown here is derived from an EMBL/GenBank/DDBJ whole genome shotgun (WGS) entry which is preliminary data.</text>
</comment>
<dbReference type="Proteomes" id="UP000092993">
    <property type="component" value="Unassembled WGS sequence"/>
</dbReference>
<dbReference type="AlphaFoldDB" id="A0A1C7LW68"/>
<keyword evidence="2" id="KW-1185">Reference proteome</keyword>
<evidence type="ECO:0000313" key="2">
    <source>
        <dbReference type="Proteomes" id="UP000092993"/>
    </source>
</evidence>
<accession>A0A1C7LW68</accession>